<proteinExistence type="predicted"/>
<evidence type="ECO:0000313" key="2">
    <source>
        <dbReference type="Proteomes" id="UP001595976"/>
    </source>
</evidence>
<keyword evidence="1" id="KW-0436">Ligase</keyword>
<dbReference type="EMBL" id="JBHSLI010000005">
    <property type="protein sequence ID" value="MFC5294161.1"/>
    <property type="molecule type" value="Genomic_DNA"/>
</dbReference>
<protein>
    <submittedName>
        <fullName evidence="1">2'-5' RNA ligase family protein</fullName>
    </submittedName>
</protein>
<comment type="caution">
    <text evidence="1">The sequence shown here is derived from an EMBL/GenBank/DDBJ whole genome shotgun (WGS) entry which is preliminary data.</text>
</comment>
<dbReference type="GO" id="GO:0016874">
    <property type="term" value="F:ligase activity"/>
    <property type="evidence" value="ECO:0007669"/>
    <property type="project" value="UniProtKB-KW"/>
</dbReference>
<reference evidence="2" key="1">
    <citation type="journal article" date="2019" name="Int. J. Syst. Evol. Microbiol.">
        <title>The Global Catalogue of Microorganisms (GCM) 10K type strain sequencing project: providing services to taxonomists for standard genome sequencing and annotation.</title>
        <authorList>
            <consortium name="The Broad Institute Genomics Platform"/>
            <consortium name="The Broad Institute Genome Sequencing Center for Infectious Disease"/>
            <person name="Wu L."/>
            <person name="Ma J."/>
        </authorList>
    </citation>
    <scope>NUCLEOTIDE SEQUENCE [LARGE SCALE GENOMIC DNA]</scope>
    <source>
        <strain evidence="2">CGMCC 1.15643</strain>
    </source>
</reference>
<accession>A0ABW0F5A3</accession>
<keyword evidence="2" id="KW-1185">Reference proteome</keyword>
<organism evidence="1 2">
    <name type="scientific">Bosea minatitlanensis</name>
    <dbReference type="NCBI Taxonomy" id="128782"/>
    <lineage>
        <taxon>Bacteria</taxon>
        <taxon>Pseudomonadati</taxon>
        <taxon>Pseudomonadota</taxon>
        <taxon>Alphaproteobacteria</taxon>
        <taxon>Hyphomicrobiales</taxon>
        <taxon>Boseaceae</taxon>
        <taxon>Bosea</taxon>
    </lineage>
</organism>
<dbReference type="Proteomes" id="UP001595976">
    <property type="component" value="Unassembled WGS sequence"/>
</dbReference>
<gene>
    <name evidence="1" type="ORF">ACFPK2_14315</name>
</gene>
<sequence>MTDESPERSPGFRPDAAAPASVGFCTDAELGYRRSLTDFSGPLALDEGYRLAHLPLLAPAHPRVIPRREGKSYEMGRHPRIFSLVLPVEDAALRASPAFRELEAALKASPFAGKIAWDLLPRRRDRLHATLCGSLGVDRPPAVAPEIRRTLAQTGPVTVELRGLFSGNVNRGRLYLAVYPEKRGGTNPLQAIQAAFGRPPGDLWLVGLYNLTDDLDAEETAALAALVRRWWNLPLLRFTAGELWLLGAADDLVLDSAIAERLPLGA</sequence>
<evidence type="ECO:0000313" key="1">
    <source>
        <dbReference type="EMBL" id="MFC5294161.1"/>
    </source>
</evidence>
<name>A0ABW0F5A3_9HYPH</name>
<dbReference type="RefSeq" id="WP_260348286.1">
    <property type="nucleotide sequence ID" value="NZ_JAOAOS010000005.1"/>
</dbReference>